<dbReference type="InterPro" id="IPR022385">
    <property type="entry name" value="Rhs_assc_core"/>
</dbReference>
<protein>
    <recommendedName>
        <fullName evidence="3">RHS repeat-associated core domain-containing protein</fullName>
    </recommendedName>
</protein>
<dbReference type="Proteomes" id="UP000240608">
    <property type="component" value="Unassembled WGS sequence"/>
</dbReference>
<evidence type="ECO:0000313" key="1">
    <source>
        <dbReference type="EMBL" id="PTB96645.1"/>
    </source>
</evidence>
<reference evidence="1 2" key="1">
    <citation type="submission" date="2018-03" db="EMBL/GenBank/DDBJ databases">
        <title>Cross-interface Injection: A General Nanoliter Liquid Handling Method Applied to Single Cells Genome Amplification Automated Nanoliter Liquid Handling Applied to Single Cell Multiple Displacement Amplification.</title>
        <authorList>
            <person name="Yun J."/>
            <person name="Xu P."/>
            <person name="Xu J."/>
            <person name="Dai X."/>
            <person name="Wang Y."/>
            <person name="Zheng X."/>
            <person name="Cao C."/>
            <person name="Yi Q."/>
            <person name="Zhu Y."/>
            <person name="Wang L."/>
            <person name="Dong Z."/>
            <person name="Huang Y."/>
            <person name="Huang L."/>
            <person name="Du W."/>
        </authorList>
    </citation>
    <scope>NUCLEOTIDE SEQUENCE [LARGE SCALE GENOMIC DNA]</scope>
    <source>
        <strain evidence="1 2">Z-D1-2</strain>
    </source>
</reference>
<dbReference type="NCBIfam" id="TIGR03696">
    <property type="entry name" value="Rhs_assc_core"/>
    <property type="match status" value="1"/>
</dbReference>
<proteinExistence type="predicted"/>
<feature type="non-terminal residue" evidence="1">
    <location>
        <position position="1"/>
    </location>
</feature>
<dbReference type="PANTHER" id="PTHR32305">
    <property type="match status" value="1"/>
</dbReference>
<dbReference type="Gene3D" id="2.180.10.10">
    <property type="entry name" value="RHS repeat-associated core"/>
    <property type="match status" value="2"/>
</dbReference>
<gene>
    <name evidence="1" type="ORF">C9994_06520</name>
</gene>
<evidence type="ECO:0000313" key="2">
    <source>
        <dbReference type="Proteomes" id="UP000240608"/>
    </source>
</evidence>
<evidence type="ECO:0008006" key="3">
    <source>
        <dbReference type="Google" id="ProtNLM"/>
    </source>
</evidence>
<name>A0A2T4DS38_9BACT</name>
<dbReference type="PANTHER" id="PTHR32305:SF15">
    <property type="entry name" value="PROTEIN RHSA-RELATED"/>
    <property type="match status" value="1"/>
</dbReference>
<comment type="caution">
    <text evidence="1">The sequence shown here is derived from an EMBL/GenBank/DDBJ whole genome shotgun (WGS) entry which is preliminary data.</text>
</comment>
<accession>A0A2T4DS38</accession>
<dbReference type="EMBL" id="PYVU01000042">
    <property type="protein sequence ID" value="PTB96645.1"/>
    <property type="molecule type" value="Genomic_DNA"/>
</dbReference>
<dbReference type="AlphaFoldDB" id="A0A2T4DS38"/>
<organism evidence="1 2">
    <name type="scientific">Marivirga lumbricoides</name>
    <dbReference type="NCBI Taxonomy" id="1046115"/>
    <lineage>
        <taxon>Bacteria</taxon>
        <taxon>Pseudomonadati</taxon>
        <taxon>Bacteroidota</taxon>
        <taxon>Cytophagia</taxon>
        <taxon>Cytophagales</taxon>
        <taxon>Marivirgaceae</taxon>
        <taxon>Marivirga</taxon>
    </lineage>
</organism>
<sequence>QYEYDESGRLIKDHNKETEISYNFLNKPETIQLKSGYEQVFEYDFAGNLLAEKMVDTENNQVISRLDYSGIGLWEEGTLKSLQLREGSIVLHGEEQEIPEYRYYLKDAQGNNRVEFSNMQSQVNMTATMESSNEATASQYYAKLNTAVPVPAPLNHTANTGQQAGAVRLNGGKGVQLGPQLQREVKKGDIVELEVFVKYLDFRQQDNGLDALTFMGALMGSNGLSTVSREGITYISNASGEILAPLWSGDDGTAPPLASMDYYLFDANGERIDAGFVKVTEAARVYDERSYYGPHQRLELSIEIPEDGMLVAELTHQADEDVEIYFDDFSFNQLQEGFEVLQRMDYYPFGMPMAHSYKNDTRSQNRYWYNAGSRYNDSTGHYQMHYRHYDATLGRFNVIDPYANEFANLSPYNYGGNNPIMYNDPSGGRMYPTPQRLAEWNRMVDNGGGLGGGGIMHSIGPGSGDFWTDGIGQSDWSYSGGSDSYRAGLAAGMTDVGGKLYKIFADGTKGRFSENNGKFGYWEAGPSEGSYTNFGAEIAATRTFVEVNTNLRIGGNSFSDKLANIDWLEVGSEFLFGDPNDGKVHALMPDLPVGPGAAKGAWTVYKAIAKNGKTYWGITKQYAIRVKQHGARFDDIKPMFENLSKSAARGLEQIKIDQYGLQNLDNIINSIGKNNPKMMGYYQDAIRYLNGL</sequence>
<dbReference type="InterPro" id="IPR050708">
    <property type="entry name" value="T6SS_VgrG/RHS"/>
</dbReference>